<dbReference type="InterPro" id="IPR009057">
    <property type="entry name" value="Homeodomain-like_sf"/>
</dbReference>
<evidence type="ECO:0000313" key="5">
    <source>
        <dbReference type="EMBL" id="WAW09405.1"/>
    </source>
</evidence>
<evidence type="ECO:0000259" key="4">
    <source>
        <dbReference type="PROSITE" id="PS01124"/>
    </source>
</evidence>
<dbReference type="AlphaFoldDB" id="A0A9E9P2N3"/>
<dbReference type="PROSITE" id="PS01124">
    <property type="entry name" value="HTH_ARAC_FAMILY_2"/>
    <property type="match status" value="1"/>
</dbReference>
<feature type="domain" description="HTH araC/xylS-type" evidence="4">
    <location>
        <begin position="19"/>
        <end position="102"/>
    </location>
</feature>
<keyword evidence="2" id="KW-0238">DNA-binding</keyword>
<dbReference type="Proteomes" id="UP001156215">
    <property type="component" value="Chromosome"/>
</dbReference>
<evidence type="ECO:0000313" key="6">
    <source>
        <dbReference type="Proteomes" id="UP001156215"/>
    </source>
</evidence>
<dbReference type="GO" id="GO:0003700">
    <property type="term" value="F:DNA-binding transcription factor activity"/>
    <property type="evidence" value="ECO:0007669"/>
    <property type="project" value="InterPro"/>
</dbReference>
<dbReference type="Gene3D" id="1.10.10.60">
    <property type="entry name" value="Homeodomain-like"/>
    <property type="match status" value="2"/>
</dbReference>
<evidence type="ECO:0000256" key="2">
    <source>
        <dbReference type="ARBA" id="ARBA00023125"/>
    </source>
</evidence>
<reference evidence="5" key="1">
    <citation type="journal article" date="2022" name="Front. Microbiol.">
        <title>New perspectives on an old grouping: The genomic and phenotypic variability of Oxalobacter formigenes and the implications for calcium oxalate stone prevention.</title>
        <authorList>
            <person name="Chmiel J.A."/>
            <person name="Carr C."/>
            <person name="Stuivenberg G.A."/>
            <person name="Venema R."/>
            <person name="Chanyi R.M."/>
            <person name="Al K.F."/>
            <person name="Giguere D."/>
            <person name="Say H."/>
            <person name="Akouris P.P."/>
            <person name="Dominguez Romero S.A."/>
            <person name="Kwong A."/>
            <person name="Tai V."/>
            <person name="Koval S.F."/>
            <person name="Razvi H."/>
            <person name="Bjazevic J."/>
            <person name="Burton J.P."/>
        </authorList>
    </citation>
    <scope>NUCLEOTIDE SEQUENCE</scope>
    <source>
        <strain evidence="5">WoOx3</strain>
    </source>
</reference>
<dbReference type="GO" id="GO:0043565">
    <property type="term" value="F:sequence-specific DNA binding"/>
    <property type="evidence" value="ECO:0007669"/>
    <property type="project" value="InterPro"/>
</dbReference>
<sequence length="112" mass="12799">MRLYQGTALASGTGRQRGTLQEMAACAGLSERTFLRRFKAATGFRPTEYTQRLRVNQARELLELTQRSIEQIALDVGYHDAGAFRQVFYKVTGLSPRDYRERFAIHLADKIN</sequence>
<evidence type="ECO:0000256" key="1">
    <source>
        <dbReference type="ARBA" id="ARBA00023015"/>
    </source>
</evidence>
<dbReference type="PRINTS" id="PR00032">
    <property type="entry name" value="HTHARAC"/>
</dbReference>
<dbReference type="SUPFAM" id="SSF46689">
    <property type="entry name" value="Homeodomain-like"/>
    <property type="match status" value="2"/>
</dbReference>
<dbReference type="InterPro" id="IPR018060">
    <property type="entry name" value="HTH_AraC"/>
</dbReference>
<accession>A0A9E9P2N3</accession>
<proteinExistence type="predicted"/>
<dbReference type="PANTHER" id="PTHR46796:SF13">
    <property type="entry name" value="HTH-TYPE TRANSCRIPTIONAL ACTIVATOR RHAS"/>
    <property type="match status" value="1"/>
</dbReference>
<dbReference type="SMART" id="SM00342">
    <property type="entry name" value="HTH_ARAC"/>
    <property type="match status" value="1"/>
</dbReference>
<keyword evidence="3" id="KW-0804">Transcription</keyword>
<dbReference type="RefSeq" id="WP_269308402.1">
    <property type="nucleotide sequence ID" value="NZ_CP098242.1"/>
</dbReference>
<dbReference type="PANTHER" id="PTHR46796">
    <property type="entry name" value="HTH-TYPE TRANSCRIPTIONAL ACTIVATOR RHAS-RELATED"/>
    <property type="match status" value="1"/>
</dbReference>
<keyword evidence="1" id="KW-0805">Transcription regulation</keyword>
<evidence type="ECO:0000256" key="3">
    <source>
        <dbReference type="ARBA" id="ARBA00023163"/>
    </source>
</evidence>
<organism evidence="5 6">
    <name type="scientific">Oxalobacter vibrioformis</name>
    <dbReference type="NCBI Taxonomy" id="933080"/>
    <lineage>
        <taxon>Bacteria</taxon>
        <taxon>Pseudomonadati</taxon>
        <taxon>Pseudomonadota</taxon>
        <taxon>Betaproteobacteria</taxon>
        <taxon>Burkholderiales</taxon>
        <taxon>Oxalobacteraceae</taxon>
        <taxon>Oxalobacter</taxon>
    </lineage>
</organism>
<dbReference type="EMBL" id="CP098242">
    <property type="protein sequence ID" value="WAW09405.1"/>
    <property type="molecule type" value="Genomic_DNA"/>
</dbReference>
<name>A0A9E9P2N3_9BURK</name>
<dbReference type="KEGG" id="ovb:NB640_09110"/>
<dbReference type="Pfam" id="PF12833">
    <property type="entry name" value="HTH_18"/>
    <property type="match status" value="1"/>
</dbReference>
<gene>
    <name evidence="5" type="ORF">NB640_09110</name>
</gene>
<keyword evidence="6" id="KW-1185">Reference proteome</keyword>
<protein>
    <submittedName>
        <fullName evidence="5">Helix-turn-helix domain-containing protein</fullName>
    </submittedName>
</protein>
<dbReference type="InterPro" id="IPR020449">
    <property type="entry name" value="Tscrpt_reg_AraC-type_HTH"/>
</dbReference>
<dbReference type="InterPro" id="IPR050204">
    <property type="entry name" value="AraC_XylS_family_regulators"/>
</dbReference>